<keyword evidence="2" id="KW-0479">Metal-binding</keyword>
<dbReference type="PANTHER" id="PTHR45686">
    <property type="entry name" value="ADP-RIBOSYLATION FACTOR GTPASE ACTIVATING PROTEIN 3, ISOFORM H-RELATED"/>
    <property type="match status" value="1"/>
</dbReference>
<dbReference type="GO" id="GO:0008270">
    <property type="term" value="F:zinc ion binding"/>
    <property type="evidence" value="ECO:0007669"/>
    <property type="project" value="UniProtKB-KW"/>
</dbReference>
<keyword evidence="4" id="KW-0862">Zinc</keyword>
<dbReference type="SUPFAM" id="SSF57863">
    <property type="entry name" value="ArfGap/RecO-like zinc finger"/>
    <property type="match status" value="1"/>
</dbReference>
<dbReference type="Pfam" id="PF01412">
    <property type="entry name" value="ArfGap"/>
    <property type="match status" value="1"/>
</dbReference>
<dbReference type="InterPro" id="IPR001130">
    <property type="entry name" value="TatD-like"/>
</dbReference>
<dbReference type="SMART" id="SM00105">
    <property type="entry name" value="ArfGap"/>
    <property type="match status" value="1"/>
</dbReference>
<gene>
    <name evidence="8" type="ORF">ALEPTO_LOCUS3391</name>
</gene>
<accession>A0A9N9EYQ6</accession>
<dbReference type="CDD" id="cd08831">
    <property type="entry name" value="ArfGap_ArfGap2_3_like"/>
    <property type="match status" value="1"/>
</dbReference>
<protein>
    <submittedName>
        <fullName evidence="8">13173_t:CDS:1</fullName>
    </submittedName>
</protein>
<dbReference type="InterPro" id="IPR032466">
    <property type="entry name" value="Metal_Hydrolase"/>
</dbReference>
<feature type="domain" description="Arf-GAP" evidence="7">
    <location>
        <begin position="345"/>
        <end position="465"/>
    </location>
</feature>
<dbReference type="SUPFAM" id="SSF51556">
    <property type="entry name" value="Metallo-dependent hydrolases"/>
    <property type="match status" value="1"/>
</dbReference>
<proteinExistence type="predicted"/>
<evidence type="ECO:0000256" key="2">
    <source>
        <dbReference type="ARBA" id="ARBA00022723"/>
    </source>
</evidence>
<dbReference type="Proteomes" id="UP000789508">
    <property type="component" value="Unassembled WGS sequence"/>
</dbReference>
<feature type="region of interest" description="Disordered" evidence="6">
    <location>
        <begin position="500"/>
        <end position="557"/>
    </location>
</feature>
<sequence>MDANSNFSVSDVCDAHCHPQYDKENLDAIANLNIAKLCVMGTNSHDLDTVSELSKKFPNKVIPCFGFHPWYAHTLTLQEGKVDKNSHYRTVFQPTPTATTINNDKDDQLDALIPLLEEPIIFKECLNKLESLLKTHTSALVGEIGLDKSARLKHPETLKLTVYQSNIQHQLALFEAQFDIAAKYQRAISVHCVQTTGYIADLIQRKIKQQQEQEKEDNKSPQPLLPPRICLHSYGGSVDTIRSLTKKPSKRQLKKQNKITSSADNRTISKSNEECEIYISFSSVINGRYARLGELIKAVPDDRLLIESDLNSPIEIEDHMKRIIEIVSEVKADMAAVEPTKAQIQEIFQKFTAQRANKVCFDCNARNPTWSSVTFGIYLCLDCSSVHRNLGVHISFVRSISLDSWTWDQLRVMKMGGNIAATEYFAKHGNSSTINKKDVKSKYTSRAALKYKEELLRRAKEDAIKHPEFDVAVEHNEDDHQQSNSAKDDFFEKLETKPIINTAEQNPPQSSTTPNTTASAVTTTTTISQKTSTTSSNRKPNFARNKTQGPKKNKLGLGANAEFPLKDEKDSKKPDFLDDKGLTFNPRIIYNELAYNPEGNASNNDGSGSISYKSNSFEIDRLGMGVSRLGFGTVASVDNKASKTGDVNTRFVGFGSTGFNDDDNSKGDMDADSEYARQKFGNQKAISSDQYFGRNQYDPESLSLASDRLRQFEGASSISSSQYFGREEEESSRSENIDFSTYQVNATEFARKFIGQAAADYDTIKTMVDKGSEKLKDYIQELQQRVNY</sequence>
<dbReference type="PROSITE" id="PS50115">
    <property type="entry name" value="ARFGAP"/>
    <property type="match status" value="1"/>
</dbReference>
<dbReference type="OrthoDB" id="983479at2759"/>
<evidence type="ECO:0000313" key="8">
    <source>
        <dbReference type="EMBL" id="CAG8499068.1"/>
    </source>
</evidence>
<dbReference type="GO" id="GO:0005096">
    <property type="term" value="F:GTPase activator activity"/>
    <property type="evidence" value="ECO:0007669"/>
    <property type="project" value="UniProtKB-KW"/>
</dbReference>
<dbReference type="Gene3D" id="3.20.20.140">
    <property type="entry name" value="Metal-dependent hydrolases"/>
    <property type="match status" value="1"/>
</dbReference>
<keyword evidence="1" id="KW-0343">GTPase activation</keyword>
<organism evidence="8 9">
    <name type="scientific">Ambispora leptoticha</name>
    <dbReference type="NCBI Taxonomy" id="144679"/>
    <lineage>
        <taxon>Eukaryota</taxon>
        <taxon>Fungi</taxon>
        <taxon>Fungi incertae sedis</taxon>
        <taxon>Mucoromycota</taxon>
        <taxon>Glomeromycotina</taxon>
        <taxon>Glomeromycetes</taxon>
        <taxon>Archaeosporales</taxon>
        <taxon>Ambisporaceae</taxon>
        <taxon>Ambispora</taxon>
    </lineage>
</organism>
<name>A0A9N9EYQ6_9GLOM</name>
<dbReference type="GO" id="GO:0048205">
    <property type="term" value="P:COPI coating of Golgi vesicle"/>
    <property type="evidence" value="ECO:0007669"/>
    <property type="project" value="TreeGrafter"/>
</dbReference>
<evidence type="ECO:0000256" key="5">
    <source>
        <dbReference type="PROSITE-ProRule" id="PRU00288"/>
    </source>
</evidence>
<evidence type="ECO:0000313" key="9">
    <source>
        <dbReference type="Proteomes" id="UP000789508"/>
    </source>
</evidence>
<evidence type="ECO:0000256" key="4">
    <source>
        <dbReference type="ARBA" id="ARBA00022833"/>
    </source>
</evidence>
<feature type="compositionally biased region" description="Low complexity" evidence="6">
    <location>
        <begin position="510"/>
        <end position="536"/>
    </location>
</feature>
<evidence type="ECO:0000256" key="1">
    <source>
        <dbReference type="ARBA" id="ARBA00022468"/>
    </source>
</evidence>
<dbReference type="InterPro" id="IPR001164">
    <property type="entry name" value="ArfGAP_dom"/>
</dbReference>
<evidence type="ECO:0000259" key="7">
    <source>
        <dbReference type="PROSITE" id="PS50115"/>
    </source>
</evidence>
<keyword evidence="3 5" id="KW-0863">Zinc-finger</keyword>
<dbReference type="PANTHER" id="PTHR45686:SF4">
    <property type="entry name" value="ADP-RIBOSYLATION FACTOR GTPASE ACTIVATING PROTEIN 3, ISOFORM H"/>
    <property type="match status" value="1"/>
</dbReference>
<dbReference type="AlphaFoldDB" id="A0A9N9EYQ6"/>
<comment type="caution">
    <text evidence="8">The sequence shown here is derived from an EMBL/GenBank/DDBJ whole genome shotgun (WGS) entry which is preliminary data.</text>
</comment>
<dbReference type="Pfam" id="PF01026">
    <property type="entry name" value="TatD_DNase"/>
    <property type="match status" value="1"/>
</dbReference>
<dbReference type="FunFam" id="1.10.220.150:FF:000004">
    <property type="entry name" value="Putative ADP-ribosylation factor GTPase-activating protein 2"/>
    <property type="match status" value="1"/>
</dbReference>
<dbReference type="GO" id="GO:0000139">
    <property type="term" value="C:Golgi membrane"/>
    <property type="evidence" value="ECO:0007669"/>
    <property type="project" value="GOC"/>
</dbReference>
<dbReference type="EMBL" id="CAJVPS010000622">
    <property type="protein sequence ID" value="CAG8499068.1"/>
    <property type="molecule type" value="Genomic_DNA"/>
</dbReference>
<dbReference type="InterPro" id="IPR037278">
    <property type="entry name" value="ARFGAP/RecO"/>
</dbReference>
<evidence type="ECO:0000256" key="6">
    <source>
        <dbReference type="SAM" id="MobiDB-lite"/>
    </source>
</evidence>
<evidence type="ECO:0000256" key="3">
    <source>
        <dbReference type="ARBA" id="ARBA00022771"/>
    </source>
</evidence>
<keyword evidence="9" id="KW-1185">Reference proteome</keyword>
<dbReference type="InterPro" id="IPR038508">
    <property type="entry name" value="ArfGAP_dom_sf"/>
</dbReference>
<reference evidence="8" key="1">
    <citation type="submission" date="2021-06" db="EMBL/GenBank/DDBJ databases">
        <authorList>
            <person name="Kallberg Y."/>
            <person name="Tangrot J."/>
            <person name="Rosling A."/>
        </authorList>
    </citation>
    <scope>NUCLEOTIDE SEQUENCE</scope>
    <source>
        <strain evidence="8">FL130A</strain>
    </source>
</reference>
<dbReference type="PRINTS" id="PR00405">
    <property type="entry name" value="REVINTRACTNG"/>
</dbReference>
<dbReference type="GO" id="GO:0016788">
    <property type="term" value="F:hydrolase activity, acting on ester bonds"/>
    <property type="evidence" value="ECO:0007669"/>
    <property type="project" value="InterPro"/>
</dbReference>
<dbReference type="Gene3D" id="1.10.220.150">
    <property type="entry name" value="Arf GTPase activating protein"/>
    <property type="match status" value="1"/>
</dbReference>